<keyword evidence="3 7" id="KW-0378">Hydrolase</keyword>
<dbReference type="EMBL" id="JBJKFK010002645">
    <property type="protein sequence ID" value="KAL3310800.1"/>
    <property type="molecule type" value="Genomic_DNA"/>
</dbReference>
<evidence type="ECO:0000313" key="9">
    <source>
        <dbReference type="Proteomes" id="UP001626550"/>
    </source>
</evidence>
<keyword evidence="2" id="KW-0732">Signal</keyword>
<comment type="caution">
    <text evidence="8">The sequence shown here is derived from an EMBL/GenBank/DDBJ whole genome shotgun (WGS) entry which is preliminary data.</text>
</comment>
<evidence type="ECO:0000256" key="7">
    <source>
        <dbReference type="RuleBase" id="RU364138"/>
    </source>
</evidence>
<evidence type="ECO:0000256" key="5">
    <source>
        <dbReference type="ARBA" id="ARBA00023098"/>
    </source>
</evidence>
<comment type="function">
    <text evidence="7">Putative phospholipase.</text>
</comment>
<keyword evidence="6" id="KW-0325">Glycoprotein</keyword>
<feature type="non-terminal residue" evidence="8">
    <location>
        <position position="490"/>
    </location>
</feature>
<dbReference type="PANTHER" id="PTHR12370">
    <property type="entry name" value="PHOSPHOLIPASE B-RELATED"/>
    <property type="match status" value="1"/>
</dbReference>
<comment type="similarity">
    <text evidence="1 7">Belongs to the phospholipase B-like family.</text>
</comment>
<accession>A0ABD2PTK6</accession>
<dbReference type="AlphaFoldDB" id="A0ABD2PTK6"/>
<evidence type="ECO:0000256" key="6">
    <source>
        <dbReference type="ARBA" id="ARBA00023180"/>
    </source>
</evidence>
<keyword evidence="5 7" id="KW-0443">Lipid metabolism</keyword>
<keyword evidence="4 7" id="KW-0442">Lipid degradation</keyword>
<evidence type="ECO:0000256" key="3">
    <source>
        <dbReference type="ARBA" id="ARBA00022801"/>
    </source>
</evidence>
<dbReference type="GO" id="GO:0016042">
    <property type="term" value="P:lipid catabolic process"/>
    <property type="evidence" value="ECO:0007669"/>
    <property type="project" value="UniProtKB-KW"/>
</dbReference>
<evidence type="ECO:0000256" key="2">
    <source>
        <dbReference type="ARBA" id="ARBA00022729"/>
    </source>
</evidence>
<protein>
    <recommendedName>
        <fullName evidence="7">Phospholipase B-like</fullName>
        <ecNumber evidence="7">3.1.1.-</ecNumber>
    </recommendedName>
</protein>
<evidence type="ECO:0000313" key="8">
    <source>
        <dbReference type="EMBL" id="KAL3310800.1"/>
    </source>
</evidence>
<gene>
    <name evidence="8" type="primary">PLBD2</name>
    <name evidence="8" type="ORF">Ciccas_010628</name>
</gene>
<keyword evidence="9" id="KW-1185">Reference proteome</keyword>
<dbReference type="Proteomes" id="UP001626550">
    <property type="component" value="Unassembled WGS sequence"/>
</dbReference>
<dbReference type="Pfam" id="PF04916">
    <property type="entry name" value="Phospholip_B"/>
    <property type="match status" value="2"/>
</dbReference>
<evidence type="ECO:0000256" key="1">
    <source>
        <dbReference type="ARBA" id="ARBA00007835"/>
    </source>
</evidence>
<dbReference type="GO" id="GO:0016787">
    <property type="term" value="F:hydrolase activity"/>
    <property type="evidence" value="ECO:0007669"/>
    <property type="project" value="UniProtKB-KW"/>
</dbReference>
<sequence length="490" mass="56492">LLLGAECSRIRQENEIKAFIWAYPQANDGYTFRFLQSDEERDDSQRINMVAASSTSNMIDKIGWVVQSVGSNKAFPDSLQAYWAGYLETNQTRRETEAHFVNTMKWLCDPPSKCAKLLTWLKTNFDYMMQQAKANENDPFWYQCCQAMPTFTLRMTPVYNFPWQVSSRDRSSIAGAVMSLSSYPSTWTSIDDYYLVDSGLTVIETTNEVYNSSLMAIVKDNADKSVLEVFRVMVANRLARTGKEWVQFFSKQNSGTYNNQWMILDRKLFRPGQPLPNKDFFVVAEQMPGLIHWEDMSMKLAQDGYWASFNLAYFPEVQEYSGQNEQEKEEGDLASHDKCPRARIFRRDQDKVRDLKGMYNLMRYNEFDVDPLSRCECQPPYSGELAIAARSDLNPPDGTSPSEMLEYRLHGATDTKLSNINMSSVLAFVAISSPSYEHLPAFQWSKLPVPHERPSMHPDKFMFPPVMFSPETRNNTIHVDSAAYLSRWQH</sequence>
<organism evidence="8 9">
    <name type="scientific">Cichlidogyrus casuarinus</name>
    <dbReference type="NCBI Taxonomy" id="1844966"/>
    <lineage>
        <taxon>Eukaryota</taxon>
        <taxon>Metazoa</taxon>
        <taxon>Spiralia</taxon>
        <taxon>Lophotrochozoa</taxon>
        <taxon>Platyhelminthes</taxon>
        <taxon>Monogenea</taxon>
        <taxon>Monopisthocotylea</taxon>
        <taxon>Dactylogyridea</taxon>
        <taxon>Ancyrocephalidae</taxon>
        <taxon>Cichlidogyrus</taxon>
    </lineage>
</organism>
<dbReference type="InterPro" id="IPR007000">
    <property type="entry name" value="PLipase_B-like"/>
</dbReference>
<dbReference type="EC" id="3.1.1.-" evidence="7"/>
<reference evidence="8 9" key="1">
    <citation type="submission" date="2024-11" db="EMBL/GenBank/DDBJ databases">
        <title>Adaptive evolution of stress response genes in parasites aligns with host niche diversity.</title>
        <authorList>
            <person name="Hahn C."/>
            <person name="Resl P."/>
        </authorList>
    </citation>
    <scope>NUCLEOTIDE SEQUENCE [LARGE SCALE GENOMIC DNA]</scope>
    <source>
        <strain evidence="8">EGGRZ-B1_66</strain>
        <tissue evidence="8">Body</tissue>
    </source>
</reference>
<dbReference type="PANTHER" id="PTHR12370:SF3">
    <property type="entry name" value="PHOSPHOLIPASE B-LIKE 2-RELATED"/>
    <property type="match status" value="1"/>
</dbReference>
<proteinExistence type="inferred from homology"/>
<feature type="non-terminal residue" evidence="8">
    <location>
        <position position="1"/>
    </location>
</feature>
<evidence type="ECO:0000256" key="4">
    <source>
        <dbReference type="ARBA" id="ARBA00022963"/>
    </source>
</evidence>
<name>A0ABD2PTK6_9PLAT</name>
<dbReference type="Gene3D" id="3.60.60.30">
    <property type="match status" value="2"/>
</dbReference>